<dbReference type="AlphaFoldDB" id="A0A2G9QIM0"/>
<dbReference type="GO" id="GO:0006744">
    <property type="term" value="P:ubiquinone biosynthetic process"/>
    <property type="evidence" value="ECO:0007669"/>
    <property type="project" value="TreeGrafter"/>
</dbReference>
<dbReference type="InterPro" id="IPR004147">
    <property type="entry name" value="ABC1_dom"/>
</dbReference>
<proteinExistence type="predicted"/>
<dbReference type="InterPro" id="IPR051409">
    <property type="entry name" value="Atypical_kinase_ADCK"/>
</dbReference>
<dbReference type="OrthoDB" id="201153at2759"/>
<organism evidence="2 3">
    <name type="scientific">Aquarana catesbeiana</name>
    <name type="common">American bullfrog</name>
    <name type="synonym">Rana catesbeiana</name>
    <dbReference type="NCBI Taxonomy" id="8400"/>
    <lineage>
        <taxon>Eukaryota</taxon>
        <taxon>Metazoa</taxon>
        <taxon>Chordata</taxon>
        <taxon>Craniata</taxon>
        <taxon>Vertebrata</taxon>
        <taxon>Euteleostomi</taxon>
        <taxon>Amphibia</taxon>
        <taxon>Batrachia</taxon>
        <taxon>Anura</taxon>
        <taxon>Neobatrachia</taxon>
        <taxon>Ranoidea</taxon>
        <taxon>Ranidae</taxon>
        <taxon>Aquarana</taxon>
    </lineage>
</organism>
<gene>
    <name evidence="2" type="ORF">AB205_0042470</name>
</gene>
<accession>A0A2G9QIM0</accession>
<dbReference type="Proteomes" id="UP000228934">
    <property type="component" value="Unassembled WGS sequence"/>
</dbReference>
<dbReference type="Pfam" id="PF03109">
    <property type="entry name" value="ABC1"/>
    <property type="match status" value="1"/>
</dbReference>
<protein>
    <recommendedName>
        <fullName evidence="1">ABC1 atypical kinase-like domain-containing protein</fullName>
    </recommendedName>
</protein>
<dbReference type="EMBL" id="KV982695">
    <property type="protein sequence ID" value="PIO15488.1"/>
    <property type="molecule type" value="Genomic_DNA"/>
</dbReference>
<keyword evidence="3" id="KW-1185">Reference proteome</keyword>
<sequence length="70" mass="8255">MIDDLTTKRVLTVELVSGVPLDQCAEMDQETRNKISFNILRLCLQELFQFHFMQTDPNWSNFLYDADIDK</sequence>
<name>A0A2G9QIM0_AQUCT</name>
<feature type="domain" description="ABC1 atypical kinase-like" evidence="1">
    <location>
        <begin position="2"/>
        <end position="67"/>
    </location>
</feature>
<dbReference type="PANTHER" id="PTHR43851:SF4">
    <property type="entry name" value="ATYPICAL KINASE COQ8B, MITOCHONDRIAL"/>
    <property type="match status" value="1"/>
</dbReference>
<feature type="non-terminal residue" evidence="2">
    <location>
        <position position="70"/>
    </location>
</feature>
<reference evidence="3" key="1">
    <citation type="journal article" date="2017" name="Nat. Commun.">
        <title>The North American bullfrog draft genome provides insight into hormonal regulation of long noncoding RNA.</title>
        <authorList>
            <person name="Hammond S.A."/>
            <person name="Warren R.L."/>
            <person name="Vandervalk B.P."/>
            <person name="Kucuk E."/>
            <person name="Khan H."/>
            <person name="Gibb E.A."/>
            <person name="Pandoh P."/>
            <person name="Kirk H."/>
            <person name="Zhao Y."/>
            <person name="Jones M."/>
            <person name="Mungall A.J."/>
            <person name="Coope R."/>
            <person name="Pleasance S."/>
            <person name="Moore R.A."/>
            <person name="Holt R.A."/>
            <person name="Round J.M."/>
            <person name="Ohora S."/>
            <person name="Walle B.V."/>
            <person name="Veldhoen N."/>
            <person name="Helbing C.C."/>
            <person name="Birol I."/>
        </authorList>
    </citation>
    <scope>NUCLEOTIDE SEQUENCE [LARGE SCALE GENOMIC DNA]</scope>
</reference>
<evidence type="ECO:0000259" key="1">
    <source>
        <dbReference type="Pfam" id="PF03109"/>
    </source>
</evidence>
<dbReference type="PANTHER" id="PTHR43851">
    <property type="match status" value="1"/>
</dbReference>
<evidence type="ECO:0000313" key="3">
    <source>
        <dbReference type="Proteomes" id="UP000228934"/>
    </source>
</evidence>
<evidence type="ECO:0000313" key="2">
    <source>
        <dbReference type="EMBL" id="PIO15488.1"/>
    </source>
</evidence>